<proteinExistence type="predicted"/>
<dbReference type="EMBL" id="SNYN01000025">
    <property type="protein sequence ID" value="TDQ46317.1"/>
    <property type="molecule type" value="Genomic_DNA"/>
</dbReference>
<dbReference type="NCBIfam" id="TIGR04363">
    <property type="entry name" value="LD_lanti_pre"/>
    <property type="match status" value="1"/>
</dbReference>
<keyword evidence="3" id="KW-1185">Reference proteome</keyword>
<dbReference type="InterPro" id="IPR027575">
    <property type="entry name" value="LD_lanti_pre"/>
</dbReference>
<gene>
    <name evidence="2" type="ORF">EV190_1253</name>
</gene>
<dbReference type="OrthoDB" id="3215713at2"/>
<protein>
    <submittedName>
        <fullName evidence="2">FxLD family lantipeptide</fullName>
    </submittedName>
</protein>
<comment type="caution">
    <text evidence="2">The sequence shown here is derived from an EMBL/GenBank/DDBJ whole genome shotgun (WGS) entry which is preliminary data.</text>
</comment>
<dbReference type="AlphaFoldDB" id="A0A4V3D749"/>
<evidence type="ECO:0000313" key="3">
    <source>
        <dbReference type="Proteomes" id="UP000295281"/>
    </source>
</evidence>
<organism evidence="2 3">
    <name type="scientific">Actinorugispora endophytica</name>
    <dbReference type="NCBI Taxonomy" id="1605990"/>
    <lineage>
        <taxon>Bacteria</taxon>
        <taxon>Bacillati</taxon>
        <taxon>Actinomycetota</taxon>
        <taxon>Actinomycetes</taxon>
        <taxon>Streptosporangiales</taxon>
        <taxon>Nocardiopsidaceae</taxon>
        <taxon>Actinorugispora</taxon>
    </lineage>
</organism>
<name>A0A4V3D749_9ACTN</name>
<dbReference type="RefSeq" id="WP_133743154.1">
    <property type="nucleotide sequence ID" value="NZ_SNYN01000025.1"/>
</dbReference>
<evidence type="ECO:0000256" key="1">
    <source>
        <dbReference type="SAM" id="MobiDB-lite"/>
    </source>
</evidence>
<dbReference type="Proteomes" id="UP000295281">
    <property type="component" value="Unassembled WGS sequence"/>
</dbReference>
<sequence>MSTPTIEQPTTGVAPVPHDSGAGEGPGAADPFAFDIGFIEGTPASESILACSTGDTCGSSCPSACATS</sequence>
<accession>A0A4V3D749</accession>
<feature type="region of interest" description="Disordered" evidence="1">
    <location>
        <begin position="1"/>
        <end position="33"/>
    </location>
</feature>
<reference evidence="2 3" key="1">
    <citation type="submission" date="2019-03" db="EMBL/GenBank/DDBJ databases">
        <title>Genomic Encyclopedia of Type Strains, Phase IV (KMG-IV): sequencing the most valuable type-strain genomes for metagenomic binning, comparative biology and taxonomic classification.</title>
        <authorList>
            <person name="Goeker M."/>
        </authorList>
    </citation>
    <scope>NUCLEOTIDE SEQUENCE [LARGE SCALE GENOMIC DNA]</scope>
    <source>
        <strain evidence="2 3">DSM 46770</strain>
    </source>
</reference>
<evidence type="ECO:0000313" key="2">
    <source>
        <dbReference type="EMBL" id="TDQ46317.1"/>
    </source>
</evidence>
<feature type="compositionally biased region" description="Polar residues" evidence="1">
    <location>
        <begin position="1"/>
        <end position="11"/>
    </location>
</feature>